<organism evidence="2 3">
    <name type="scientific">Trichuris muris</name>
    <name type="common">Mouse whipworm</name>
    <dbReference type="NCBI Taxonomy" id="70415"/>
    <lineage>
        <taxon>Eukaryota</taxon>
        <taxon>Metazoa</taxon>
        <taxon>Ecdysozoa</taxon>
        <taxon>Nematoda</taxon>
        <taxon>Enoplea</taxon>
        <taxon>Dorylaimia</taxon>
        <taxon>Trichinellida</taxon>
        <taxon>Trichuridae</taxon>
        <taxon>Trichuris</taxon>
    </lineage>
</organism>
<feature type="compositionally biased region" description="Basic residues" evidence="1">
    <location>
        <begin position="1"/>
        <end position="10"/>
    </location>
</feature>
<evidence type="ECO:0000256" key="1">
    <source>
        <dbReference type="SAM" id="MobiDB-lite"/>
    </source>
</evidence>
<protein>
    <submittedName>
        <fullName evidence="3">Uncharacterized protein</fullName>
    </submittedName>
</protein>
<dbReference type="WBParaSite" id="TMUE_2000007053.1">
    <property type="protein sequence ID" value="TMUE_2000007053.1"/>
    <property type="gene ID" value="WBGene00291439"/>
</dbReference>
<feature type="region of interest" description="Disordered" evidence="1">
    <location>
        <begin position="1"/>
        <end position="20"/>
    </location>
</feature>
<evidence type="ECO:0000313" key="2">
    <source>
        <dbReference type="Proteomes" id="UP000046395"/>
    </source>
</evidence>
<name>A0A5S6QIM1_TRIMR</name>
<evidence type="ECO:0000313" key="3">
    <source>
        <dbReference type="WBParaSite" id="TMUE_2000007053.1"/>
    </source>
</evidence>
<sequence length="87" mass="9906">MLFKHKRCRPSHSSCSSNHTKAASSCLLPLLIVGWLLRHDVDDLFVVHKLKSLLSRITGQPPIRGELTFREYRMANIALNILNGLRL</sequence>
<accession>A0A5S6QIM1</accession>
<feature type="compositionally biased region" description="Polar residues" evidence="1">
    <location>
        <begin position="11"/>
        <end position="20"/>
    </location>
</feature>
<keyword evidence="2" id="KW-1185">Reference proteome</keyword>
<reference evidence="3" key="1">
    <citation type="submission" date="2019-12" db="UniProtKB">
        <authorList>
            <consortium name="WormBaseParasite"/>
        </authorList>
    </citation>
    <scope>IDENTIFICATION</scope>
</reference>
<proteinExistence type="predicted"/>
<dbReference type="AlphaFoldDB" id="A0A5S6QIM1"/>
<dbReference type="Proteomes" id="UP000046395">
    <property type="component" value="Unassembled WGS sequence"/>
</dbReference>